<reference evidence="1 2" key="1">
    <citation type="submission" date="2018-06" db="EMBL/GenBank/DDBJ databases">
        <authorList>
            <consortium name="Pathogen Informatics"/>
            <person name="Doyle S."/>
        </authorList>
    </citation>
    <scope>NUCLEOTIDE SEQUENCE [LARGE SCALE GENOMIC DNA]</scope>
    <source>
        <strain evidence="1 2">NCTC12475</strain>
    </source>
</reference>
<dbReference type="GO" id="GO:0016020">
    <property type="term" value="C:membrane"/>
    <property type="evidence" value="ECO:0007669"/>
    <property type="project" value="UniProtKB-UniRule"/>
</dbReference>
<dbReference type="InterPro" id="IPR050330">
    <property type="entry name" value="Bact_OuterMem_StrucFunc"/>
</dbReference>
<dbReference type="SUPFAM" id="SSF103088">
    <property type="entry name" value="OmpA-like"/>
    <property type="match status" value="1"/>
</dbReference>
<dbReference type="PANTHER" id="PTHR30329:SF21">
    <property type="entry name" value="LIPOPROTEIN YIAD-RELATED"/>
    <property type="match status" value="1"/>
</dbReference>
<evidence type="ECO:0000313" key="1">
    <source>
        <dbReference type="EMBL" id="SUX09443.1"/>
    </source>
</evidence>
<evidence type="ECO:0000313" key="2">
    <source>
        <dbReference type="Proteomes" id="UP000254920"/>
    </source>
</evidence>
<dbReference type="Proteomes" id="UP000254920">
    <property type="component" value="Unassembled WGS sequence"/>
</dbReference>
<dbReference type="EMBL" id="UFVD01000001">
    <property type="protein sequence ID" value="SUX09443.1"/>
    <property type="molecule type" value="Genomic_DNA"/>
</dbReference>
<proteinExistence type="predicted"/>
<dbReference type="Pfam" id="PF00691">
    <property type="entry name" value="OmpA"/>
    <property type="match status" value="1"/>
</dbReference>
<keyword evidence="2" id="KW-1185">Reference proteome</keyword>
<dbReference type="Gene3D" id="3.30.1330.60">
    <property type="entry name" value="OmpA-like domain"/>
    <property type="match status" value="1"/>
</dbReference>
<dbReference type="GeneID" id="93090488"/>
<dbReference type="STRING" id="32024.GCA_000788295_00420"/>
<dbReference type="AlphaFoldDB" id="A0A381DGN7"/>
<dbReference type="PROSITE" id="PS51123">
    <property type="entry name" value="OMPA_2"/>
    <property type="match status" value="1"/>
</dbReference>
<protein>
    <submittedName>
        <fullName evidence="1">Chemotaxis protein MotB</fullName>
    </submittedName>
</protein>
<gene>
    <name evidence="1" type="ORF">NCTC12475_00033</name>
</gene>
<dbReference type="PANTHER" id="PTHR30329">
    <property type="entry name" value="STATOR ELEMENT OF FLAGELLAR MOTOR COMPLEX"/>
    <property type="match status" value="1"/>
</dbReference>
<dbReference type="RefSeq" id="WP_089182332.1">
    <property type="nucleotide sequence ID" value="NZ_CP043427.1"/>
</dbReference>
<organism evidence="1 2">
    <name type="scientific">Campylobacter sputorum subsp. sputorum</name>
    <dbReference type="NCBI Taxonomy" id="32024"/>
    <lineage>
        <taxon>Bacteria</taxon>
        <taxon>Pseudomonadati</taxon>
        <taxon>Campylobacterota</taxon>
        <taxon>Epsilonproteobacteria</taxon>
        <taxon>Campylobacterales</taxon>
        <taxon>Campylobacteraceae</taxon>
        <taxon>Campylobacter</taxon>
    </lineage>
</organism>
<sequence length="342" mass="39312">MKVKNSHNDTNSNFWIAYADLMAGLLFVFILVLGAIFIRYFFAKQDLSVLKQNLILKEQKLELSNKELEKKQKILSDVLQNLNAAQDQNKQLEILNEWISARLIDLESNATKLESSNLTFKQELQDANLTLNDLNSTVIMLQNEISNLQSVIADKDVKYNELYSDFNVTKQKVKSLSGIRVKVIETLQKELGNDIKIDKNSGAISLPSSVLFDVASWNLKEDSKEYLKNTLQKYLNVLLSDEIRPNIDQIMIEGHTDSDGGYLYNLDLSQKRAYEVMKFIYTWNNDKNLQKYLVASGRSFLDTIKKDGVEDKAASRRIEIKFSISNKEAMEEIEKFLELKNN</sequence>
<dbReference type="CDD" id="cd07185">
    <property type="entry name" value="OmpA_C-like"/>
    <property type="match status" value="1"/>
</dbReference>
<name>A0A381DGN7_9BACT</name>
<dbReference type="OrthoDB" id="9805566at2"/>
<dbReference type="InterPro" id="IPR006665">
    <property type="entry name" value="OmpA-like"/>
</dbReference>
<accession>A0A381DGN7</accession>
<dbReference type="InterPro" id="IPR036737">
    <property type="entry name" value="OmpA-like_sf"/>
</dbReference>